<dbReference type="SMART" id="SM00355">
    <property type="entry name" value="ZnF_C2H2"/>
    <property type="match status" value="3"/>
</dbReference>
<accession>A0A0L7RAN5</accession>
<evidence type="ECO:0000313" key="10">
    <source>
        <dbReference type="Proteomes" id="UP000053825"/>
    </source>
</evidence>
<reference evidence="9 10" key="1">
    <citation type="submission" date="2015-07" db="EMBL/GenBank/DDBJ databases">
        <title>The genome of Habropoda laboriosa.</title>
        <authorList>
            <person name="Pan H."/>
            <person name="Kapheim K."/>
        </authorList>
    </citation>
    <scope>NUCLEOTIDE SEQUENCE [LARGE SCALE GENOMIC DNA]</scope>
    <source>
        <strain evidence="9">0110345459</strain>
    </source>
</reference>
<dbReference type="Proteomes" id="UP000053825">
    <property type="component" value="Unassembled WGS sequence"/>
</dbReference>
<feature type="domain" description="C2H2-type" evidence="8">
    <location>
        <begin position="27"/>
        <end position="54"/>
    </location>
</feature>
<evidence type="ECO:0000256" key="2">
    <source>
        <dbReference type="ARBA" id="ARBA00022723"/>
    </source>
</evidence>
<dbReference type="PANTHER" id="PTHR24406">
    <property type="entry name" value="TRANSCRIPTIONAL REPRESSOR CTCFL-RELATED"/>
    <property type="match status" value="1"/>
</dbReference>
<dbReference type="InterPro" id="IPR050888">
    <property type="entry name" value="ZnF_C2H2-type_TF"/>
</dbReference>
<dbReference type="AlphaFoldDB" id="A0A0L7RAN5"/>
<keyword evidence="10" id="KW-1185">Reference proteome</keyword>
<dbReference type="GO" id="GO:0005634">
    <property type="term" value="C:nucleus"/>
    <property type="evidence" value="ECO:0007669"/>
    <property type="project" value="UniProtKB-SubCell"/>
</dbReference>
<dbReference type="GO" id="GO:0008270">
    <property type="term" value="F:zinc ion binding"/>
    <property type="evidence" value="ECO:0007669"/>
    <property type="project" value="UniProtKB-KW"/>
</dbReference>
<dbReference type="SUPFAM" id="SSF57667">
    <property type="entry name" value="beta-beta-alpha zinc fingers"/>
    <property type="match status" value="1"/>
</dbReference>
<evidence type="ECO:0000313" key="9">
    <source>
        <dbReference type="EMBL" id="KOC67977.1"/>
    </source>
</evidence>
<dbReference type="InterPro" id="IPR013087">
    <property type="entry name" value="Znf_C2H2_type"/>
</dbReference>
<evidence type="ECO:0000256" key="4">
    <source>
        <dbReference type="ARBA" id="ARBA00022771"/>
    </source>
</evidence>
<comment type="subcellular location">
    <subcellularLocation>
        <location evidence="1">Nucleus</location>
    </subcellularLocation>
</comment>
<evidence type="ECO:0000259" key="8">
    <source>
        <dbReference type="PROSITE" id="PS50157"/>
    </source>
</evidence>
<evidence type="ECO:0000256" key="7">
    <source>
        <dbReference type="PROSITE-ProRule" id="PRU00042"/>
    </source>
</evidence>
<name>A0A0L7RAN5_9HYME</name>
<dbReference type="OrthoDB" id="10004641at2759"/>
<keyword evidence="3" id="KW-0677">Repeat</keyword>
<keyword evidence="4 7" id="KW-0863">Zinc-finger</keyword>
<dbReference type="InterPro" id="IPR036236">
    <property type="entry name" value="Znf_C2H2_sf"/>
</dbReference>
<feature type="domain" description="C2H2-type" evidence="8">
    <location>
        <begin position="56"/>
        <end position="79"/>
    </location>
</feature>
<protein>
    <submittedName>
        <fullName evidence="9">Longitudinals lacking protein, isoforms A/B/D/L</fullName>
    </submittedName>
</protein>
<dbReference type="PROSITE" id="PS50157">
    <property type="entry name" value="ZINC_FINGER_C2H2_2"/>
    <property type="match status" value="2"/>
</dbReference>
<evidence type="ECO:0000256" key="6">
    <source>
        <dbReference type="ARBA" id="ARBA00023242"/>
    </source>
</evidence>
<organism evidence="9 10">
    <name type="scientific">Habropoda laboriosa</name>
    <dbReference type="NCBI Taxonomy" id="597456"/>
    <lineage>
        <taxon>Eukaryota</taxon>
        <taxon>Metazoa</taxon>
        <taxon>Ecdysozoa</taxon>
        <taxon>Arthropoda</taxon>
        <taxon>Hexapoda</taxon>
        <taxon>Insecta</taxon>
        <taxon>Pterygota</taxon>
        <taxon>Neoptera</taxon>
        <taxon>Endopterygota</taxon>
        <taxon>Hymenoptera</taxon>
        <taxon>Apocrita</taxon>
        <taxon>Aculeata</taxon>
        <taxon>Apoidea</taxon>
        <taxon>Anthophila</taxon>
        <taxon>Apidae</taxon>
        <taxon>Habropoda</taxon>
    </lineage>
</organism>
<feature type="non-terminal residue" evidence="9">
    <location>
        <position position="1"/>
    </location>
</feature>
<dbReference type="STRING" id="597456.A0A0L7RAN5"/>
<dbReference type="EMBL" id="KQ414618">
    <property type="protein sequence ID" value="KOC67977.1"/>
    <property type="molecule type" value="Genomic_DNA"/>
</dbReference>
<proteinExistence type="predicted"/>
<evidence type="ECO:0000256" key="3">
    <source>
        <dbReference type="ARBA" id="ARBA00022737"/>
    </source>
</evidence>
<dbReference type="Gene3D" id="3.30.160.60">
    <property type="entry name" value="Classic Zinc Finger"/>
    <property type="match status" value="1"/>
</dbReference>
<evidence type="ECO:0000256" key="5">
    <source>
        <dbReference type="ARBA" id="ARBA00022833"/>
    </source>
</evidence>
<keyword evidence="2" id="KW-0479">Metal-binding</keyword>
<gene>
    <name evidence="9" type="ORF">WH47_12307</name>
</gene>
<keyword evidence="6" id="KW-0539">Nucleus</keyword>
<sequence length="88" mass="10770">GRHFCSSCGKEYRWMQSLVRHEREEIFVCGTCGKTYKWKESLQQHRRLECGIEPKFCCIFCGRRFKHKHHLKEHVKRRHHCNQLIVSR</sequence>
<keyword evidence="5" id="KW-0862">Zinc</keyword>
<evidence type="ECO:0000256" key="1">
    <source>
        <dbReference type="ARBA" id="ARBA00004123"/>
    </source>
</evidence>
<dbReference type="Pfam" id="PF00096">
    <property type="entry name" value="zf-C2H2"/>
    <property type="match status" value="1"/>
</dbReference>